<dbReference type="Gene3D" id="1.25.40.370">
    <property type="match status" value="1"/>
</dbReference>
<evidence type="ECO:0000313" key="6">
    <source>
        <dbReference type="EMBL" id="KAK2706344.1"/>
    </source>
</evidence>
<evidence type="ECO:0000256" key="1">
    <source>
        <dbReference type="ARBA" id="ARBA00022574"/>
    </source>
</evidence>
<dbReference type="SUPFAM" id="SSF50998">
    <property type="entry name" value="Quinoprotein alcohol dehydrogenase-like"/>
    <property type="match status" value="1"/>
</dbReference>
<evidence type="ECO:0000313" key="7">
    <source>
        <dbReference type="Proteomes" id="UP001187531"/>
    </source>
</evidence>
<evidence type="ECO:0000256" key="2">
    <source>
        <dbReference type="ARBA" id="ARBA00022737"/>
    </source>
</evidence>
<dbReference type="EMBL" id="JAVRJZ010000020">
    <property type="protein sequence ID" value="KAK2706344.1"/>
    <property type="molecule type" value="Genomic_DNA"/>
</dbReference>
<keyword evidence="1" id="KW-0853">WD repeat</keyword>
<dbReference type="PANTHER" id="PTHR19871:SF14">
    <property type="entry name" value="DUF4062 DOMAIN-CONTAINING PROTEIN"/>
    <property type="match status" value="1"/>
</dbReference>
<dbReference type="Gene3D" id="2.130.10.10">
    <property type="entry name" value="YVTN repeat-like/Quinoprotein amine dehydrogenase"/>
    <property type="match status" value="2"/>
</dbReference>
<sequence length="1399" mass="159691">MISLQYLQKVRSDSVEKEKLEMMARIQQAEAKKDDQPKQIKPLLLLRFCGTTPDSSALAPMLTSLCQQISYNYLLPFENIPTDLVPLTAYFKQLLTFATPEMPMYIFLDSVDQLGNSQDSNKLTWLPTKLPENVKVVASCSYEPAKLELSRDYQFLRRIIDAQDNFIEIKALGFDLAIEIIRRWLSEARRDLVQHQWEIVKNAIRHCSLPIFIKLVFAEVFRWRSYTKLQDTHLALGVIDSIMMLFQKIEIQHGRQLVFHALAYITASKSGLSETELEDLISLDDIVLDDVYQYHMPPVRRIPPLLWTRIKNDLPNYLSEREADGVSVQNWYHRQFRETALERYFSEEDQSIYFHSMIAEYFLGVWGGGKPKPFKYTEMQIMRFNLPSADGEADRKVPLQPLVFQSKDGIVSRYNLRKFGELPFHFIRSKRFDDLFNHVLFNYKWLHAKLAACPLQAVLSDFDDAFVHIQDPHIKRQITLVADALRLGGAILSHYPDMLAPQLLSRLLPESMGHNLVKALLKQCDLEGPQDCALIPVAHCLHTPGGPLKYSLEGHQFAVFGFKLTSDCRYIVSVSNKFLTFDMSTSDLARAVAPKIRGIFQGLSLSPDDKYASAWTSTNQFLILNMLTSEIVLLDNPLPESETIQGLHLLDTNLILWGLTRWFLFNLQGKIVEEHCINELRLKEHKITKMVVLSPTSYYIIVHKESEERPKYCIIYWEDGTILTSVDGYSSLAFDSTRQRLFICSDTKACRICLLMKQPNRQDCFSHKYLETYCSTVKSEDMSLSGSSSENDQDQTPADNSKPEQENTNIERYCILSGSKQHDKEENYEGWMNCFQFSSPELNLQLQLSEDERYLLGTDAIGFCMWSLQSPLKSDPKQRFLLPSSVRNISVKLLSSNSIAISQNDAYAIAGVRKNLYVWDVKTGDLVKCLDAHFGRILEMFPYTLGPWNSIITSSLDRSVKIWNINNIFEQVHSIDRHELQIDSISLCESKELAVTVTRGCVGIWHLTTGKLVTRLADSPLGAIVTHAVVTKDGEYIISAESGNILIWNLPHKKVIYKTEQQNIKQLRLIGDMDSRFMAVSTSRDLTSGELRSEICVRMIPEGYLEYKIESTLKSFRPVVISSDNQTLIFLGAEKGKDMIFAYQAENGLLLNKFAPKVPGGKEILGLLSIPNKPSHVAVLELERGTIYDVKSKRHVKTIHRWSGKISKCGHFGLQAPSRGGLDLLEMRHGHVIRNLIHRTAEGVFTNVTLFSRDDKYVLYYHSGKKTLRMFRVKDGEQIANYRLSAELTAIDTTEDGKYAVIGTVDGNLTILYVADPIRPGITEEIMSLPWRKIQHENGYKIQEFSFKPEEDVSVGEECKESEKKITFKKAAHLAMTLAPFYSHEVKDGDAESQVCTIM</sequence>
<dbReference type="InterPro" id="IPR001680">
    <property type="entry name" value="WD40_rpt"/>
</dbReference>
<comment type="caution">
    <text evidence="6">The sequence shown here is derived from an EMBL/GenBank/DDBJ whole genome shotgun (WGS) entry which is preliminary data.</text>
</comment>
<dbReference type="FunFam" id="1.25.40.370:FF:000003">
    <property type="entry name" value="Leucine-rich repeat and WD repeat-containing protein"/>
    <property type="match status" value="1"/>
</dbReference>
<dbReference type="PANTHER" id="PTHR19871">
    <property type="entry name" value="BETA TRANSDUCIN-RELATED PROTEIN"/>
    <property type="match status" value="1"/>
</dbReference>
<dbReference type="Proteomes" id="UP001187531">
    <property type="component" value="Unassembled WGS sequence"/>
</dbReference>
<evidence type="ECO:0000259" key="5">
    <source>
        <dbReference type="Pfam" id="PF25469"/>
    </source>
</evidence>
<dbReference type="InterPro" id="IPR056534">
    <property type="entry name" value="Beta-prop_NWD2_C"/>
</dbReference>
<feature type="domain" description="NWD1/2-like winged helix-turn-helix" evidence="5">
    <location>
        <begin position="242"/>
        <end position="350"/>
    </location>
</feature>
<evidence type="ECO:0000259" key="4">
    <source>
        <dbReference type="Pfam" id="PF23586"/>
    </source>
</evidence>
<keyword evidence="2" id="KW-0677">Repeat</keyword>
<keyword evidence="7" id="KW-1185">Reference proteome</keyword>
<accession>A0AA88HG21</accession>
<dbReference type="Pfam" id="PF23586">
    <property type="entry name" value="Beta-prop_NWD2_C"/>
    <property type="match status" value="1"/>
</dbReference>
<dbReference type="InterPro" id="IPR057588">
    <property type="entry name" value="NWD1/2-like_WH"/>
</dbReference>
<reference evidence="6" key="1">
    <citation type="submission" date="2023-07" db="EMBL/GenBank/DDBJ databases">
        <title>Chromosome-level genome assembly of Artemia franciscana.</title>
        <authorList>
            <person name="Jo E."/>
        </authorList>
    </citation>
    <scope>NUCLEOTIDE SEQUENCE</scope>
    <source>
        <tissue evidence="6">Whole body</tissue>
    </source>
</reference>
<dbReference type="InterPro" id="IPR036322">
    <property type="entry name" value="WD40_repeat_dom_sf"/>
</dbReference>
<protein>
    <submittedName>
        <fullName evidence="6">Uncharacterized protein</fullName>
    </submittedName>
</protein>
<dbReference type="SUPFAM" id="SSF50978">
    <property type="entry name" value="WD40 repeat-like"/>
    <property type="match status" value="1"/>
</dbReference>
<feature type="domain" description="NWD2 C-terminal beta-propeller" evidence="4">
    <location>
        <begin position="972"/>
        <end position="1313"/>
    </location>
</feature>
<dbReference type="SMART" id="SM00320">
    <property type="entry name" value="WD40"/>
    <property type="match status" value="6"/>
</dbReference>
<proteinExistence type="predicted"/>
<dbReference type="InterPro" id="IPR011047">
    <property type="entry name" value="Quinoprotein_ADH-like_sf"/>
</dbReference>
<gene>
    <name evidence="6" type="ORF">QYM36_016395</name>
</gene>
<evidence type="ECO:0000256" key="3">
    <source>
        <dbReference type="SAM" id="MobiDB-lite"/>
    </source>
</evidence>
<dbReference type="InterPro" id="IPR015943">
    <property type="entry name" value="WD40/YVTN_repeat-like_dom_sf"/>
</dbReference>
<dbReference type="SUPFAM" id="SSF101908">
    <property type="entry name" value="Putative isomerase YbhE"/>
    <property type="match status" value="1"/>
</dbReference>
<organism evidence="6 7">
    <name type="scientific">Artemia franciscana</name>
    <name type="common">Brine shrimp</name>
    <name type="synonym">Artemia sanfranciscana</name>
    <dbReference type="NCBI Taxonomy" id="6661"/>
    <lineage>
        <taxon>Eukaryota</taxon>
        <taxon>Metazoa</taxon>
        <taxon>Ecdysozoa</taxon>
        <taxon>Arthropoda</taxon>
        <taxon>Crustacea</taxon>
        <taxon>Branchiopoda</taxon>
        <taxon>Anostraca</taxon>
        <taxon>Artemiidae</taxon>
        <taxon>Artemia</taxon>
    </lineage>
</organism>
<dbReference type="InterPro" id="IPR052752">
    <property type="entry name" value="NACHT-WD_repeat"/>
</dbReference>
<feature type="region of interest" description="Disordered" evidence="3">
    <location>
        <begin position="784"/>
        <end position="806"/>
    </location>
</feature>
<dbReference type="Pfam" id="PF25469">
    <property type="entry name" value="WHD_NWD1"/>
    <property type="match status" value="1"/>
</dbReference>
<name>A0AA88HG21_ARTSF</name>